<evidence type="ECO:0000256" key="9">
    <source>
        <dbReference type="PROSITE-ProRule" id="PRU01240"/>
    </source>
</evidence>
<dbReference type="InterPro" id="IPR015919">
    <property type="entry name" value="Cadherin-like_sf"/>
</dbReference>
<dbReference type="PROSITE" id="PS50268">
    <property type="entry name" value="CADHERIN_2"/>
    <property type="match status" value="1"/>
</dbReference>
<dbReference type="Gene3D" id="3.40.50.200">
    <property type="entry name" value="Peptidase S8/S53 domain"/>
    <property type="match status" value="1"/>
</dbReference>
<evidence type="ECO:0000259" key="13">
    <source>
        <dbReference type="PROSITE" id="PS50268"/>
    </source>
</evidence>
<feature type="active site" description="Charge relay system" evidence="8 9">
    <location>
        <position position="235"/>
    </location>
</feature>
<dbReference type="RefSeq" id="WP_163109918.1">
    <property type="nucleotide sequence ID" value="NZ_JAAAWP010000001.1"/>
</dbReference>
<dbReference type="EMBL" id="JAAAWP010000001">
    <property type="protein sequence ID" value="NDW20081.1"/>
    <property type="molecule type" value="Genomic_DNA"/>
</dbReference>
<dbReference type="SUPFAM" id="SSF52743">
    <property type="entry name" value="Subtilisin-like"/>
    <property type="match status" value="1"/>
</dbReference>
<feature type="active site" description="Charge relay system" evidence="8 9">
    <location>
        <position position="541"/>
    </location>
</feature>
<dbReference type="InterPro" id="IPR046450">
    <property type="entry name" value="PA_dom_sf"/>
</dbReference>
<dbReference type="NCBIfam" id="TIGR03501">
    <property type="entry name" value="GlyGly_CTERM"/>
    <property type="match status" value="1"/>
</dbReference>
<evidence type="ECO:0000256" key="12">
    <source>
        <dbReference type="SAM" id="SignalP"/>
    </source>
</evidence>
<dbReference type="InterPro" id="IPR015500">
    <property type="entry name" value="Peptidase_S8_subtilisin-rel"/>
</dbReference>
<dbReference type="GO" id="GO:0006508">
    <property type="term" value="P:proteolysis"/>
    <property type="evidence" value="ECO:0007669"/>
    <property type="project" value="UniProtKB-KW"/>
</dbReference>
<dbReference type="CDD" id="cd11304">
    <property type="entry name" value="Cadherin_repeat"/>
    <property type="match status" value="1"/>
</dbReference>
<proteinExistence type="inferred from homology"/>
<evidence type="ECO:0000256" key="7">
    <source>
        <dbReference type="ARBA" id="ARBA00022825"/>
    </source>
</evidence>
<dbReference type="InterPro" id="IPR036852">
    <property type="entry name" value="Peptidase_S8/S53_dom_sf"/>
</dbReference>
<dbReference type="GO" id="GO:0005509">
    <property type="term" value="F:calcium ion binding"/>
    <property type="evidence" value="ECO:0007669"/>
    <property type="project" value="InterPro"/>
</dbReference>
<evidence type="ECO:0000256" key="3">
    <source>
        <dbReference type="ARBA" id="ARBA00022525"/>
    </source>
</evidence>
<keyword evidence="7 9" id="KW-0720">Serine protease</keyword>
<dbReference type="GO" id="GO:0007156">
    <property type="term" value="P:homophilic cell adhesion via plasma membrane adhesion molecules"/>
    <property type="evidence" value="ECO:0007669"/>
    <property type="project" value="InterPro"/>
</dbReference>
<dbReference type="GO" id="GO:0016020">
    <property type="term" value="C:membrane"/>
    <property type="evidence" value="ECO:0007669"/>
    <property type="project" value="InterPro"/>
</dbReference>
<keyword evidence="5 12" id="KW-0732">Signal</keyword>
<dbReference type="PRINTS" id="PR00723">
    <property type="entry name" value="SUBTILISIN"/>
</dbReference>
<dbReference type="InterPro" id="IPR002126">
    <property type="entry name" value="Cadherin-like_dom"/>
</dbReference>
<protein>
    <submittedName>
        <fullName evidence="14">S8 family serine peptidase</fullName>
    </submittedName>
</protein>
<name>A0A6L9MQC9_9ALTE</name>
<organism evidence="14 15">
    <name type="scientific">Alteromonas hispanica</name>
    <dbReference type="NCBI Taxonomy" id="315421"/>
    <lineage>
        <taxon>Bacteria</taxon>
        <taxon>Pseudomonadati</taxon>
        <taxon>Pseudomonadota</taxon>
        <taxon>Gammaproteobacteria</taxon>
        <taxon>Alteromonadales</taxon>
        <taxon>Alteromonadaceae</taxon>
        <taxon>Alteromonas/Salinimonas group</taxon>
        <taxon>Alteromonas</taxon>
    </lineage>
</organism>
<keyword evidence="15" id="KW-1185">Reference proteome</keyword>
<dbReference type="InterPro" id="IPR050131">
    <property type="entry name" value="Peptidase_S8_subtilisin-like"/>
</dbReference>
<evidence type="ECO:0000313" key="15">
    <source>
        <dbReference type="Proteomes" id="UP000478837"/>
    </source>
</evidence>
<keyword evidence="4 9" id="KW-0645">Protease</keyword>
<sequence>MKKTTLSAAIVVALSATSAAANDRYDLDALTKGFEKNATVEQSAIANSGTTWLVKAKSSTATSVADVALANKAGLSNLSNPTDAVFDANTGLDLLQAQIESLGVDVAFKSRTTNLVAGLVIDGSLQDIAKIRTLSGVADVLPVNNSELHIEDSAEYINATSLVTANVASGQGIRVAILDSGLDYTHAAVGGPGTAEAFAEATADLADTPAWPIGNVLGGFDFFNGDPDPMDNNNHGTHVAHSVLGVAPDAQVYAYTVCDQSCPGAAQLAGLEAAMDPNGDGDISDRVDVINMSLGGDFGTNRGGAVAELIDKAVELGVVVAISAGNDGPTPFIVGGPSTTTNALSVGAMTHPTAETAEITATLGETAIVAVGAAFNPEPEFSIDSTTPVVYAEPETNATGCVEYTADLTGQVVLIDRGACGFVTKVANAEAAGAEFVIVANNIEGDGAFVMGGTPATPIGINSVMISKEDGDALKAAITAGDAAFAFDSVLVAKPGAIATFTSRGPSVDGLLKPEITAPGTAIDTAEVGTGDGTTPISGTSFSSPITAGAMAMLAEVFPNRNAFELKATLMNNANLDVTLEPRSTNPEAELAPISYIGAGLVDVEKASKSATAAWDASTKQAALAFGLLGLNETASITKTVTVKNFSGESKTYTLSDEARFADDLASGALTMEYPSTLTVPAGQTVTFDVVATIDPTKLPEWTLDSTVAGSPDGTAELTSVEFDGALMFTDESEETMHLVYHVLPKAYGSVELGTELTENGVLRTVTNTGSVDFDTALVATMIDSGVDADKQFDIVSTSLEYIGVAATTCEAGAIVFTNITMRDPVASLHSAGFFMDVDVDGDGVFDFTAQTLNESAFGRDSTAVVTFTRPFGALSGQLFGTIHEPGSNVLSMVSCVDALGLTIADLGNANATVAFRVENSAFDFFPSVAYDEDLVVSNYSFPLLDTPTVVDESGEAVATLEPGQTAFLNGVGTGGFTFLGADGAVATTIPVDGGNAPTIEAQSFEVDENTATGTVVGTIEATDVDGITSPVSEFFVQSSSSIALSVSRDGVITVADGSLLDFDAGFESVTMEVVAIDTSGNISEPAEVTVTVNNLADEVSEQPAPPPPAPEPRSTGGGSTGWLSLLLLPAIYLRRRFK</sequence>
<evidence type="ECO:0000256" key="11">
    <source>
        <dbReference type="SAM" id="MobiDB-lite"/>
    </source>
</evidence>
<dbReference type="AlphaFoldDB" id="A0A6L9MQC9"/>
<dbReference type="GO" id="GO:0004252">
    <property type="term" value="F:serine-type endopeptidase activity"/>
    <property type="evidence" value="ECO:0007669"/>
    <property type="project" value="UniProtKB-UniRule"/>
</dbReference>
<gene>
    <name evidence="14" type="ORF">GTW09_00865</name>
</gene>
<dbReference type="InterPro" id="IPR023828">
    <property type="entry name" value="Peptidase_S8_Ser-AS"/>
</dbReference>
<dbReference type="PANTHER" id="PTHR43806">
    <property type="entry name" value="PEPTIDASE S8"/>
    <property type="match status" value="1"/>
</dbReference>
<evidence type="ECO:0000256" key="2">
    <source>
        <dbReference type="ARBA" id="ARBA00022512"/>
    </source>
</evidence>
<comment type="caution">
    <text evidence="14">The sequence shown here is derived from an EMBL/GenBank/DDBJ whole genome shotgun (WGS) entry which is preliminary data.</text>
</comment>
<evidence type="ECO:0000256" key="10">
    <source>
        <dbReference type="RuleBase" id="RU003355"/>
    </source>
</evidence>
<accession>A0A6L9MQC9</accession>
<dbReference type="InterPro" id="IPR023827">
    <property type="entry name" value="Peptidase_S8_Asp-AS"/>
</dbReference>
<reference evidence="14 15" key="1">
    <citation type="submission" date="2020-01" db="EMBL/GenBank/DDBJ databases">
        <title>Genomes of bacteria type strains.</title>
        <authorList>
            <person name="Chen J."/>
            <person name="Zhu S."/>
            <person name="Yang J."/>
        </authorList>
    </citation>
    <scope>NUCLEOTIDE SEQUENCE [LARGE SCALE GENOMIC DNA]</scope>
    <source>
        <strain evidence="14 15">LMG 22958</strain>
    </source>
</reference>
<feature type="chain" id="PRO_5027092263" evidence="12">
    <location>
        <begin position="22"/>
        <end position="1139"/>
    </location>
</feature>
<dbReference type="CDD" id="cd04818">
    <property type="entry name" value="PA_subtilisin_1"/>
    <property type="match status" value="1"/>
</dbReference>
<feature type="active site" description="Charge relay system" evidence="8 9">
    <location>
        <position position="179"/>
    </location>
</feature>
<dbReference type="Gene3D" id="2.60.40.60">
    <property type="entry name" value="Cadherins"/>
    <property type="match status" value="1"/>
</dbReference>
<feature type="signal peptide" evidence="12">
    <location>
        <begin position="1"/>
        <end position="21"/>
    </location>
</feature>
<dbReference type="SUPFAM" id="SSF49313">
    <property type="entry name" value="Cadherin-like"/>
    <property type="match status" value="1"/>
</dbReference>
<evidence type="ECO:0000256" key="1">
    <source>
        <dbReference type="ARBA" id="ARBA00011073"/>
    </source>
</evidence>
<dbReference type="PROSITE" id="PS51892">
    <property type="entry name" value="SUBTILASE"/>
    <property type="match status" value="1"/>
</dbReference>
<keyword evidence="3" id="KW-0964">Secreted</keyword>
<evidence type="ECO:0000256" key="6">
    <source>
        <dbReference type="ARBA" id="ARBA00022801"/>
    </source>
</evidence>
<feature type="domain" description="Cadherin" evidence="13">
    <location>
        <begin position="999"/>
        <end position="1106"/>
    </location>
</feature>
<dbReference type="InterPro" id="IPR020008">
    <property type="entry name" value="GlyGly_CTERM"/>
</dbReference>
<evidence type="ECO:0000256" key="4">
    <source>
        <dbReference type="ARBA" id="ARBA00022670"/>
    </source>
</evidence>
<dbReference type="Gene3D" id="3.50.30.30">
    <property type="match status" value="1"/>
</dbReference>
<dbReference type="Pfam" id="PF00082">
    <property type="entry name" value="Peptidase_S8"/>
    <property type="match status" value="1"/>
</dbReference>
<dbReference type="Pfam" id="PF02225">
    <property type="entry name" value="PA"/>
    <property type="match status" value="1"/>
</dbReference>
<evidence type="ECO:0000256" key="5">
    <source>
        <dbReference type="ARBA" id="ARBA00022729"/>
    </source>
</evidence>
<keyword evidence="2" id="KW-0134">Cell wall</keyword>
<comment type="similarity">
    <text evidence="1 9 10">Belongs to the peptidase S8 family.</text>
</comment>
<dbReference type="PROSITE" id="PS00138">
    <property type="entry name" value="SUBTILASE_SER"/>
    <property type="match status" value="1"/>
</dbReference>
<keyword evidence="6 9" id="KW-0378">Hydrolase</keyword>
<feature type="region of interest" description="Disordered" evidence="11">
    <location>
        <begin position="1099"/>
        <end position="1119"/>
    </location>
</feature>
<dbReference type="InterPro" id="IPR000209">
    <property type="entry name" value="Peptidase_S8/S53_dom"/>
</dbReference>
<dbReference type="PANTHER" id="PTHR43806:SF11">
    <property type="entry name" value="CEREVISIN-RELATED"/>
    <property type="match status" value="1"/>
</dbReference>
<dbReference type="InterPro" id="IPR003137">
    <property type="entry name" value="PA_domain"/>
</dbReference>
<evidence type="ECO:0000256" key="8">
    <source>
        <dbReference type="PIRSR" id="PIRSR615500-1"/>
    </source>
</evidence>
<dbReference type="Proteomes" id="UP000478837">
    <property type="component" value="Unassembled WGS sequence"/>
</dbReference>
<evidence type="ECO:0000313" key="14">
    <source>
        <dbReference type="EMBL" id="NDW20081.1"/>
    </source>
</evidence>
<dbReference type="PROSITE" id="PS00136">
    <property type="entry name" value="SUBTILASE_ASP"/>
    <property type="match status" value="1"/>
</dbReference>
<dbReference type="SUPFAM" id="SSF52025">
    <property type="entry name" value="PA domain"/>
    <property type="match status" value="1"/>
</dbReference>